<dbReference type="SUPFAM" id="SSF48179">
    <property type="entry name" value="6-phosphogluconate dehydrogenase C-terminal domain-like"/>
    <property type="match status" value="1"/>
</dbReference>
<evidence type="ECO:0000256" key="5">
    <source>
        <dbReference type="ARBA" id="ARBA00013011"/>
    </source>
</evidence>
<comment type="similarity">
    <text evidence="3 12">Belongs to the 6-phosphogluconate dehydrogenase family.</text>
</comment>
<dbReference type="NCBIfam" id="NF006765">
    <property type="entry name" value="PRK09287.1"/>
    <property type="match status" value="1"/>
</dbReference>
<reference evidence="14" key="1">
    <citation type="submission" date="2018-12" db="EMBL/GenBank/DDBJ databases">
        <authorList>
            <person name="Kong Y.Q."/>
            <person name="Ding Z.L."/>
        </authorList>
    </citation>
    <scope>NUCLEOTIDE SEQUENCE</scope>
</reference>
<dbReference type="AlphaFoldDB" id="A0A514YQX8"/>
<dbReference type="InterPro" id="IPR006115">
    <property type="entry name" value="6PGDH_NADP-bd"/>
</dbReference>
<dbReference type="PRINTS" id="PR00076">
    <property type="entry name" value="6PGDHDRGNASE"/>
</dbReference>
<evidence type="ECO:0000256" key="2">
    <source>
        <dbReference type="ARBA" id="ARBA00004874"/>
    </source>
</evidence>
<dbReference type="PROSITE" id="PS00461">
    <property type="entry name" value="6PGD"/>
    <property type="match status" value="1"/>
</dbReference>
<dbReference type="InterPro" id="IPR013328">
    <property type="entry name" value="6PGD_dom2"/>
</dbReference>
<dbReference type="GO" id="GO:0006098">
    <property type="term" value="P:pentose-phosphate shunt"/>
    <property type="evidence" value="ECO:0007669"/>
    <property type="project" value="UniProtKB-UniPathway"/>
</dbReference>
<proteinExistence type="evidence at transcript level"/>
<evidence type="ECO:0000256" key="12">
    <source>
        <dbReference type="RuleBase" id="RU000485"/>
    </source>
</evidence>
<dbReference type="EC" id="1.1.1.44" evidence="5 12"/>
<dbReference type="SUPFAM" id="SSF51735">
    <property type="entry name" value="NAD(P)-binding Rossmann-fold domains"/>
    <property type="match status" value="1"/>
</dbReference>
<comment type="pathway">
    <text evidence="2 12">Carbohydrate degradation; pentose phosphate pathway; D-ribulose 5-phosphate from D-glucose 6-phosphate (oxidative stage): step 3/3.</text>
</comment>
<keyword evidence="9 12" id="KW-0311">Gluconate utilization</keyword>
<evidence type="ECO:0000256" key="9">
    <source>
        <dbReference type="ARBA" id="ARBA00023064"/>
    </source>
</evidence>
<dbReference type="KEGG" id="mnz:135214489"/>
<evidence type="ECO:0000256" key="11">
    <source>
        <dbReference type="ARBA" id="ARBA00048640"/>
    </source>
</evidence>
<dbReference type="FunFam" id="1.10.1040.10:FF:000002">
    <property type="entry name" value="6-phosphogluconate dehydrogenase, decarboxylating"/>
    <property type="match status" value="1"/>
</dbReference>
<dbReference type="InterPro" id="IPR006183">
    <property type="entry name" value="Pgluconate_DH"/>
</dbReference>
<dbReference type="Pfam" id="PF00393">
    <property type="entry name" value="6PGD"/>
    <property type="match status" value="1"/>
</dbReference>
<keyword evidence="8 12" id="KW-0560">Oxidoreductase</keyword>
<evidence type="ECO:0000256" key="10">
    <source>
        <dbReference type="ARBA" id="ARBA00023126"/>
    </source>
</evidence>
<dbReference type="CTD" id="5226"/>
<dbReference type="SMART" id="SM01350">
    <property type="entry name" value="6PGD"/>
    <property type="match status" value="1"/>
</dbReference>
<comment type="subunit">
    <text evidence="4">Homodimer.</text>
</comment>
<dbReference type="GeneID" id="135214489"/>
<dbReference type="InterPro" id="IPR006113">
    <property type="entry name" value="6PGDH_Gnd/GntZ"/>
</dbReference>
<organism evidence="14">
    <name type="scientific">Macrobrachium nipponense</name>
    <name type="common">Oriental river shrimp</name>
    <name type="synonym">Palaemon nipponensis</name>
    <dbReference type="NCBI Taxonomy" id="159736"/>
    <lineage>
        <taxon>Eukaryota</taxon>
        <taxon>Metazoa</taxon>
        <taxon>Ecdysozoa</taxon>
        <taxon>Arthropoda</taxon>
        <taxon>Crustacea</taxon>
        <taxon>Multicrustacea</taxon>
        <taxon>Malacostraca</taxon>
        <taxon>Eumalacostraca</taxon>
        <taxon>Eucarida</taxon>
        <taxon>Decapoda</taxon>
        <taxon>Pleocyemata</taxon>
        <taxon>Caridea</taxon>
        <taxon>Palaemonoidea</taxon>
        <taxon>Palaemonidae</taxon>
        <taxon>Macrobrachium</taxon>
    </lineage>
</organism>
<comment type="function">
    <text evidence="1">Catalyzes the oxidative decarboxylation of 6-phosphogluconate to ribulose 5-phosphate and CO(2), with concomitant reduction of NADP to NADPH.</text>
</comment>
<keyword evidence="7 12" id="KW-0521">NADP</keyword>
<dbReference type="FunFam" id="1.20.5.320:FF:000002">
    <property type="entry name" value="6-phosphogluconate dehydrogenase, decarboxylating"/>
    <property type="match status" value="1"/>
</dbReference>
<comment type="catalytic activity">
    <reaction evidence="11 12">
        <text>6-phospho-D-gluconate + NADP(+) = D-ribulose 5-phosphate + CO2 + NADPH</text>
        <dbReference type="Rhea" id="RHEA:10116"/>
        <dbReference type="ChEBI" id="CHEBI:16526"/>
        <dbReference type="ChEBI" id="CHEBI:57783"/>
        <dbReference type="ChEBI" id="CHEBI:58121"/>
        <dbReference type="ChEBI" id="CHEBI:58349"/>
        <dbReference type="ChEBI" id="CHEBI:58759"/>
        <dbReference type="EC" id="1.1.1.44"/>
    </reaction>
</comment>
<accession>A0A514YQX8</accession>
<dbReference type="Gene3D" id="3.40.50.720">
    <property type="entry name" value="NAD(P)-binding Rossmann-like Domain"/>
    <property type="match status" value="1"/>
</dbReference>
<dbReference type="EMBL" id="MK318532">
    <property type="protein sequence ID" value="QDK64695.1"/>
    <property type="molecule type" value="mRNA"/>
</dbReference>
<dbReference type="NCBIfam" id="TIGR00873">
    <property type="entry name" value="gnd"/>
    <property type="match status" value="1"/>
</dbReference>
<evidence type="ECO:0000256" key="8">
    <source>
        <dbReference type="ARBA" id="ARBA00023002"/>
    </source>
</evidence>
<dbReference type="FunFam" id="3.40.50.720:FF:000007">
    <property type="entry name" value="6-phosphogluconate dehydrogenase, decarboxylating"/>
    <property type="match status" value="1"/>
</dbReference>
<evidence type="ECO:0000256" key="4">
    <source>
        <dbReference type="ARBA" id="ARBA00011738"/>
    </source>
</evidence>
<dbReference type="RefSeq" id="XP_064104922.1">
    <property type="nucleotide sequence ID" value="XM_064248852.1"/>
</dbReference>
<evidence type="ECO:0000256" key="7">
    <source>
        <dbReference type="ARBA" id="ARBA00022857"/>
    </source>
</evidence>
<dbReference type="InterPro" id="IPR036291">
    <property type="entry name" value="NAD(P)-bd_dom_sf"/>
</dbReference>
<evidence type="ECO:0000259" key="13">
    <source>
        <dbReference type="SMART" id="SM01350"/>
    </source>
</evidence>
<evidence type="ECO:0000256" key="6">
    <source>
        <dbReference type="ARBA" id="ARBA00018193"/>
    </source>
</evidence>
<dbReference type="InterPro" id="IPR008927">
    <property type="entry name" value="6-PGluconate_DH-like_C_sf"/>
</dbReference>
<name>A0A514YQX8_MACNP</name>
<dbReference type="PANTHER" id="PTHR11811">
    <property type="entry name" value="6-PHOSPHOGLUCONATE DEHYDROGENASE"/>
    <property type="match status" value="1"/>
</dbReference>
<dbReference type="GO" id="GO:0050661">
    <property type="term" value="F:NADP binding"/>
    <property type="evidence" value="ECO:0007669"/>
    <property type="project" value="InterPro"/>
</dbReference>
<feature type="domain" description="6-phosphogluconate dehydrogenase C-terminal" evidence="13">
    <location>
        <begin position="284"/>
        <end position="574"/>
    </location>
</feature>
<sequence length="587" mass="64508">MANDVSAEDDNTLLPGEVMDDVHEWQYDWASLKKRIEKRQNKGGQRESPVLKDLKTLPSSTALSELLVCGRLCVAIQDMRAWLSSLCSMGNVPCKTLKTMALGRVDPVADIALIGLAVMGQNLILNMNDHGWVVCAYNRTTEKVDHFLENEAKGTKVVGAHSLEEMVAKLKKPRRVMMLVKAGAAVDSFIEKLIPLLEKGDIIIDGGNSEYQDTQRRCLQLAEKGLLYVGSGVSGGEEGARYGPSLMPGGHKEAWPHIKDIFQSICAKSNGEPCCDWVGEDGAGHYVKMVHNGIEYGDMQLICEAYHLMKSALGMDCDEMSKVFSEWNEGELDSFLIEITANILKFKDNDETHLVEKIRDAAGQKGTGKWTAISGLDYGTPTTLIAESVFARCLSSLKDERVKASGILVGPEDTKYEGDREEFVENIRKALYASKIVSYAQGFMLLREAAAKFGWNLNYGGIALMWRGGCIIRSVFLGKIKDAFDNNPQLTNLLLDDFFKDAVGKCQTGWRQVVAQGVLLGIPTPALSSALSFYDGYRSATLPANLIQAQRDYFGAHTYELADAPGKFHHTNWTGTGGNVSASTYDV</sequence>
<dbReference type="InterPro" id="IPR006184">
    <property type="entry name" value="6PGdom_BS"/>
</dbReference>
<evidence type="ECO:0000313" key="14">
    <source>
        <dbReference type="EMBL" id="QDK64695.1"/>
    </source>
</evidence>
<evidence type="ECO:0000256" key="1">
    <source>
        <dbReference type="ARBA" id="ARBA00002526"/>
    </source>
</evidence>
<dbReference type="Pfam" id="PF03446">
    <property type="entry name" value="NAD_binding_2"/>
    <property type="match status" value="1"/>
</dbReference>
<evidence type="ECO:0000256" key="3">
    <source>
        <dbReference type="ARBA" id="ARBA00008419"/>
    </source>
</evidence>
<dbReference type="InterPro" id="IPR006114">
    <property type="entry name" value="6PGDH_C"/>
</dbReference>
<dbReference type="GO" id="GO:0019521">
    <property type="term" value="P:D-gluconate metabolic process"/>
    <property type="evidence" value="ECO:0007669"/>
    <property type="project" value="UniProtKB-KW"/>
</dbReference>
<dbReference type="GO" id="GO:0004616">
    <property type="term" value="F:phosphogluconate dehydrogenase (decarboxylating) activity"/>
    <property type="evidence" value="ECO:0007669"/>
    <property type="project" value="UniProtKB-EC"/>
</dbReference>
<keyword evidence="10 12" id="KW-0570">Pentose shunt</keyword>
<protein>
    <recommendedName>
        <fullName evidence="6 12">6-phosphogluconate dehydrogenase, decarboxylating</fullName>
        <ecNumber evidence="5 12">1.1.1.44</ecNumber>
    </recommendedName>
</protein>
<dbReference type="Gene3D" id="1.10.1040.10">
    <property type="entry name" value="N-(1-d-carboxylethyl)-l-norvaline Dehydrogenase, domain 2"/>
    <property type="match status" value="1"/>
</dbReference>
<dbReference type="UniPathway" id="UPA00115">
    <property type="reaction ID" value="UER00410"/>
</dbReference>
<dbReference type="Gene3D" id="1.20.5.320">
    <property type="entry name" value="6-Phosphogluconate Dehydrogenase, domain 3"/>
    <property type="match status" value="1"/>
</dbReference>